<dbReference type="EC" id="3.2.1.40" evidence="2"/>
<dbReference type="Gene3D" id="1.50.10.10">
    <property type="match status" value="1"/>
</dbReference>
<dbReference type="InterPro" id="IPR016007">
    <property type="entry name" value="Alpha_rhamnosid"/>
</dbReference>
<proteinExistence type="predicted"/>
<dbReference type="PANTHER" id="PTHR33307:SF6">
    <property type="entry name" value="ALPHA-RHAMNOSIDASE (EUROFUNG)-RELATED"/>
    <property type="match status" value="1"/>
</dbReference>
<evidence type="ECO:0000313" key="8">
    <source>
        <dbReference type="Proteomes" id="UP000660729"/>
    </source>
</evidence>
<organism evidence="7 8">
    <name type="scientific">Pseudocercospora fuligena</name>
    <dbReference type="NCBI Taxonomy" id="685502"/>
    <lineage>
        <taxon>Eukaryota</taxon>
        <taxon>Fungi</taxon>
        <taxon>Dikarya</taxon>
        <taxon>Ascomycota</taxon>
        <taxon>Pezizomycotina</taxon>
        <taxon>Dothideomycetes</taxon>
        <taxon>Dothideomycetidae</taxon>
        <taxon>Mycosphaerellales</taxon>
        <taxon>Mycosphaerellaceae</taxon>
        <taxon>Pseudocercospora</taxon>
    </lineage>
</organism>
<dbReference type="Proteomes" id="UP000660729">
    <property type="component" value="Unassembled WGS sequence"/>
</dbReference>
<name>A0A8H6VIU5_9PEZI</name>
<keyword evidence="3" id="KW-0378">Hydrolase</keyword>
<dbReference type="GO" id="GO:0005975">
    <property type="term" value="P:carbohydrate metabolic process"/>
    <property type="evidence" value="ECO:0007669"/>
    <property type="project" value="InterPro"/>
</dbReference>
<feature type="signal peptide" evidence="4">
    <location>
        <begin position="1"/>
        <end position="20"/>
    </location>
</feature>
<feature type="chain" id="PRO_5034287369" description="alpha-L-rhamnosidase" evidence="4">
    <location>
        <begin position="21"/>
        <end position="470"/>
    </location>
</feature>
<feature type="domain" description="Alpha-L-rhamnosidase six-hairpin glycosidase" evidence="5">
    <location>
        <begin position="37"/>
        <end position="331"/>
    </location>
</feature>
<dbReference type="InterPro" id="IPR035396">
    <property type="entry name" value="Bac_rhamnosid6H"/>
</dbReference>
<dbReference type="EMBL" id="JABCIY010000209">
    <property type="protein sequence ID" value="KAF7188390.1"/>
    <property type="molecule type" value="Genomic_DNA"/>
</dbReference>
<keyword evidence="8" id="KW-1185">Reference proteome</keyword>
<evidence type="ECO:0000259" key="5">
    <source>
        <dbReference type="Pfam" id="PF17389"/>
    </source>
</evidence>
<dbReference type="InterPro" id="IPR035398">
    <property type="entry name" value="Bac_rhamnosid_C"/>
</dbReference>
<evidence type="ECO:0000256" key="4">
    <source>
        <dbReference type="SAM" id="SignalP"/>
    </source>
</evidence>
<keyword evidence="4" id="KW-0732">Signal</keyword>
<evidence type="ECO:0000259" key="6">
    <source>
        <dbReference type="Pfam" id="PF17390"/>
    </source>
</evidence>
<dbReference type="InterPro" id="IPR012341">
    <property type="entry name" value="6hp_glycosidase-like_sf"/>
</dbReference>
<evidence type="ECO:0000256" key="1">
    <source>
        <dbReference type="ARBA" id="ARBA00001445"/>
    </source>
</evidence>
<dbReference type="AlphaFoldDB" id="A0A8H6VIU5"/>
<dbReference type="Pfam" id="PF17389">
    <property type="entry name" value="Bac_rhamnosid6H"/>
    <property type="match status" value="1"/>
</dbReference>
<evidence type="ECO:0000313" key="7">
    <source>
        <dbReference type="EMBL" id="KAF7188390.1"/>
    </source>
</evidence>
<dbReference type="InterPro" id="IPR008928">
    <property type="entry name" value="6-hairpin_glycosidase_sf"/>
</dbReference>
<reference evidence="7" key="1">
    <citation type="submission" date="2020-04" db="EMBL/GenBank/DDBJ databases">
        <title>Draft genome resource of the tomato pathogen Pseudocercospora fuligena.</title>
        <authorList>
            <person name="Zaccaron A."/>
        </authorList>
    </citation>
    <scope>NUCLEOTIDE SEQUENCE</scope>
    <source>
        <strain evidence="7">PF001</strain>
    </source>
</reference>
<accession>A0A8H6VIU5</accession>
<dbReference type="SUPFAM" id="SSF48208">
    <property type="entry name" value="Six-hairpin glycosidases"/>
    <property type="match status" value="1"/>
</dbReference>
<dbReference type="OrthoDB" id="10036721at2759"/>
<dbReference type="Pfam" id="PF17390">
    <property type="entry name" value="Bac_rhamnosid_C"/>
    <property type="match status" value="1"/>
</dbReference>
<protein>
    <recommendedName>
        <fullName evidence="2">alpha-L-rhamnosidase</fullName>
        <ecNumber evidence="2">3.2.1.40</ecNumber>
    </recommendedName>
</protein>
<comment type="caution">
    <text evidence="7">The sequence shown here is derived from an EMBL/GenBank/DDBJ whole genome shotgun (WGS) entry which is preliminary data.</text>
</comment>
<dbReference type="Gene3D" id="2.60.420.10">
    <property type="entry name" value="Maltose phosphorylase, domain 3"/>
    <property type="match status" value="1"/>
</dbReference>
<comment type="catalytic activity">
    <reaction evidence="1">
        <text>Hydrolysis of terminal non-reducing alpha-L-rhamnose residues in alpha-L-rhamnosides.</text>
        <dbReference type="EC" id="3.2.1.40"/>
    </reaction>
</comment>
<evidence type="ECO:0000256" key="3">
    <source>
        <dbReference type="ARBA" id="ARBA00022801"/>
    </source>
</evidence>
<feature type="domain" description="Alpha-L-rhamnosidase C-terminal" evidence="6">
    <location>
        <begin position="355"/>
        <end position="414"/>
    </location>
</feature>
<dbReference type="PANTHER" id="PTHR33307">
    <property type="entry name" value="ALPHA-RHAMNOSIDASE (EUROFUNG)"/>
    <property type="match status" value="1"/>
</dbReference>
<evidence type="ECO:0000256" key="2">
    <source>
        <dbReference type="ARBA" id="ARBA00012652"/>
    </source>
</evidence>
<gene>
    <name evidence="7" type="ORF">HII31_10052</name>
</gene>
<sequence>MRFKTPLASAAFLFLPQAWATEGFSGPLRYDGLILRKTGQTETNQPLFNDIHRSIDQSILRQTISFLTGEQPSRVEQYLATPEPLLFNYDVQEIGQKLLKHMIKAQNQPPTAPPSTPATVFPPYGPQSGISAILFAWAHYVTYGDIAILKENYGSFREFLDEATSHAQSNILIDSLGDWGANDTTTPKDLVGTAKYAQGAHTMFKIAHVLDHIVDSWKYEALHEDILEAFNKKFRNATNPYMISYGSGSQASDALALDIGAVNASDQQAVETHSNTASIGPNGYFWSVGAAGLPALFRYRSINYTSMYFLNELMLKTDYPTSYGYTLAHPNDTEHIISDYGDTWIYSLAGMRQAEDSVAWKKILFEPVCVENLTYASTQFKSVRGLAAATWEQKNITFEYNVTVPATASGEITIQSPLNNITINGQLYQNQTLTGVKSVGQIGTKTRINVGPGNFSISAKNKEMYFCGQK</sequence>
<dbReference type="GO" id="GO:0030596">
    <property type="term" value="F:alpha-L-rhamnosidase activity"/>
    <property type="evidence" value="ECO:0007669"/>
    <property type="project" value="UniProtKB-EC"/>
</dbReference>